<evidence type="ECO:0000256" key="7">
    <source>
        <dbReference type="ARBA" id="ARBA00022833"/>
    </source>
</evidence>
<feature type="domain" description="RING-type" evidence="9">
    <location>
        <begin position="37"/>
        <end position="79"/>
    </location>
</feature>
<evidence type="ECO:0000256" key="5">
    <source>
        <dbReference type="ARBA" id="ARBA00022771"/>
    </source>
</evidence>
<evidence type="ECO:0000313" key="10">
    <source>
        <dbReference type="EMBL" id="EYU41092.1"/>
    </source>
</evidence>
<protein>
    <recommendedName>
        <fullName evidence="2">RING-type E3 ubiquitin transferase</fullName>
        <ecNumber evidence="2">2.3.2.27</ecNumber>
    </recommendedName>
</protein>
<dbReference type="PANTHER" id="PTHR22937:SF163">
    <property type="entry name" value="RING-TYPE E3 UBIQUITIN TRANSFERASE"/>
    <property type="match status" value="1"/>
</dbReference>
<dbReference type="Gene3D" id="3.30.40.10">
    <property type="entry name" value="Zinc/RING finger domain, C3HC4 (zinc finger)"/>
    <property type="match status" value="1"/>
</dbReference>
<dbReference type="SUPFAM" id="SSF57850">
    <property type="entry name" value="RING/U-box"/>
    <property type="match status" value="1"/>
</dbReference>
<dbReference type="InterPro" id="IPR001841">
    <property type="entry name" value="Znf_RING"/>
</dbReference>
<dbReference type="EC" id="2.3.2.27" evidence="2"/>
<dbReference type="PROSITE" id="PS50089">
    <property type="entry name" value="ZF_RING_2"/>
    <property type="match status" value="1"/>
</dbReference>
<evidence type="ECO:0000256" key="1">
    <source>
        <dbReference type="ARBA" id="ARBA00000900"/>
    </source>
</evidence>
<dbReference type="Proteomes" id="UP000030748">
    <property type="component" value="Unassembled WGS sequence"/>
</dbReference>
<keyword evidence="4" id="KW-0479">Metal-binding</keyword>
<dbReference type="GO" id="GO:0061630">
    <property type="term" value="F:ubiquitin protein ligase activity"/>
    <property type="evidence" value="ECO:0000318"/>
    <property type="project" value="GO_Central"/>
</dbReference>
<evidence type="ECO:0000256" key="8">
    <source>
        <dbReference type="PROSITE-ProRule" id="PRU00175"/>
    </source>
</evidence>
<dbReference type="SMART" id="SM00184">
    <property type="entry name" value="RING"/>
    <property type="match status" value="1"/>
</dbReference>
<keyword evidence="3" id="KW-0808">Transferase</keyword>
<comment type="catalytic activity">
    <reaction evidence="1">
        <text>S-ubiquitinyl-[E2 ubiquitin-conjugating enzyme]-L-cysteine + [acceptor protein]-L-lysine = [E2 ubiquitin-conjugating enzyme]-L-cysteine + N(6)-ubiquitinyl-[acceptor protein]-L-lysine.</text>
        <dbReference type="EC" id="2.3.2.27"/>
    </reaction>
</comment>
<evidence type="ECO:0000256" key="3">
    <source>
        <dbReference type="ARBA" id="ARBA00022679"/>
    </source>
</evidence>
<dbReference type="GO" id="GO:0008270">
    <property type="term" value="F:zinc ion binding"/>
    <property type="evidence" value="ECO:0007669"/>
    <property type="project" value="UniProtKB-KW"/>
</dbReference>
<keyword evidence="11" id="KW-1185">Reference proteome</keyword>
<evidence type="ECO:0000256" key="2">
    <source>
        <dbReference type="ARBA" id="ARBA00012483"/>
    </source>
</evidence>
<evidence type="ECO:0000313" key="11">
    <source>
        <dbReference type="Proteomes" id="UP000030748"/>
    </source>
</evidence>
<organism evidence="10 11">
    <name type="scientific">Erythranthe guttata</name>
    <name type="common">Yellow monkey flower</name>
    <name type="synonym">Mimulus guttatus</name>
    <dbReference type="NCBI Taxonomy" id="4155"/>
    <lineage>
        <taxon>Eukaryota</taxon>
        <taxon>Viridiplantae</taxon>
        <taxon>Streptophyta</taxon>
        <taxon>Embryophyta</taxon>
        <taxon>Tracheophyta</taxon>
        <taxon>Spermatophyta</taxon>
        <taxon>Magnoliopsida</taxon>
        <taxon>eudicotyledons</taxon>
        <taxon>Gunneridae</taxon>
        <taxon>Pentapetalae</taxon>
        <taxon>asterids</taxon>
        <taxon>lamiids</taxon>
        <taxon>Lamiales</taxon>
        <taxon>Phrymaceae</taxon>
        <taxon>Erythranthe</taxon>
    </lineage>
</organism>
<name>A0A022RKZ1_ERYGU</name>
<sequence>RNGLSEDHIAKCLKIKITNSCPDIDNVRYGSEEREVCAVCLDDLCQENNNIGALECNHEYHSDCIKKWLRVKNFCPMCKSVVIVDQEVCY</sequence>
<dbReference type="AlphaFoldDB" id="A0A022RKZ1"/>
<gene>
    <name evidence="10" type="ORF">MIMGU_mgv1a018672mg</name>
</gene>
<dbReference type="EMBL" id="KI630370">
    <property type="protein sequence ID" value="EYU41092.1"/>
    <property type="molecule type" value="Genomic_DNA"/>
</dbReference>
<accession>A0A022RKZ1</accession>
<keyword evidence="7" id="KW-0862">Zinc</keyword>
<keyword evidence="6" id="KW-0833">Ubl conjugation pathway</keyword>
<proteinExistence type="predicted"/>
<dbReference type="PANTHER" id="PTHR22937">
    <property type="entry name" value="E3 UBIQUITIN-PROTEIN LIGASE RNF165"/>
    <property type="match status" value="1"/>
</dbReference>
<keyword evidence="5 8" id="KW-0863">Zinc-finger</keyword>
<dbReference type="InterPro" id="IPR045191">
    <property type="entry name" value="MBR1/2-like"/>
</dbReference>
<dbReference type="InterPro" id="IPR013083">
    <property type="entry name" value="Znf_RING/FYVE/PHD"/>
</dbReference>
<dbReference type="Pfam" id="PF13639">
    <property type="entry name" value="zf-RING_2"/>
    <property type="match status" value="1"/>
</dbReference>
<feature type="non-terminal residue" evidence="10">
    <location>
        <position position="1"/>
    </location>
</feature>
<evidence type="ECO:0000256" key="6">
    <source>
        <dbReference type="ARBA" id="ARBA00022786"/>
    </source>
</evidence>
<evidence type="ECO:0000259" key="9">
    <source>
        <dbReference type="PROSITE" id="PS50089"/>
    </source>
</evidence>
<reference evidence="10 11" key="1">
    <citation type="journal article" date="2013" name="Proc. Natl. Acad. Sci. U.S.A.">
        <title>Fine-scale variation in meiotic recombination in Mimulus inferred from population shotgun sequencing.</title>
        <authorList>
            <person name="Hellsten U."/>
            <person name="Wright K.M."/>
            <person name="Jenkins J."/>
            <person name="Shu S."/>
            <person name="Yuan Y."/>
            <person name="Wessler S.R."/>
            <person name="Schmutz J."/>
            <person name="Willis J.H."/>
            <person name="Rokhsar D.S."/>
        </authorList>
    </citation>
    <scope>NUCLEOTIDE SEQUENCE [LARGE SCALE GENOMIC DNA]</scope>
    <source>
        <strain evidence="11">cv. DUN x IM62</strain>
    </source>
</reference>
<evidence type="ECO:0000256" key="4">
    <source>
        <dbReference type="ARBA" id="ARBA00022723"/>
    </source>
</evidence>